<gene>
    <name evidence="1" type="ORF">CSSPJE1EN1_LOCUS24848</name>
</gene>
<name>A0ABP0XNZ5_9BRYO</name>
<evidence type="ECO:0000313" key="2">
    <source>
        <dbReference type="Proteomes" id="UP001497444"/>
    </source>
</evidence>
<accession>A0ABP0XNZ5</accession>
<organism evidence="1 2">
    <name type="scientific">Sphagnum jensenii</name>
    <dbReference type="NCBI Taxonomy" id="128206"/>
    <lineage>
        <taxon>Eukaryota</taxon>
        <taxon>Viridiplantae</taxon>
        <taxon>Streptophyta</taxon>
        <taxon>Embryophyta</taxon>
        <taxon>Bryophyta</taxon>
        <taxon>Sphagnophytina</taxon>
        <taxon>Sphagnopsida</taxon>
        <taxon>Sphagnales</taxon>
        <taxon>Sphagnaceae</taxon>
        <taxon>Sphagnum</taxon>
    </lineage>
</organism>
<proteinExistence type="predicted"/>
<keyword evidence="2" id="KW-1185">Reference proteome</keyword>
<evidence type="ECO:0000313" key="1">
    <source>
        <dbReference type="EMBL" id="CAK9279370.1"/>
    </source>
</evidence>
<reference evidence="1" key="1">
    <citation type="submission" date="2024-02" db="EMBL/GenBank/DDBJ databases">
        <authorList>
            <consortium name="ELIXIR-Norway"/>
            <consortium name="Elixir Norway"/>
        </authorList>
    </citation>
    <scope>NUCLEOTIDE SEQUENCE</scope>
</reference>
<dbReference type="Proteomes" id="UP001497444">
    <property type="component" value="Chromosome 9"/>
</dbReference>
<protein>
    <submittedName>
        <fullName evidence="1">Uncharacterized protein</fullName>
    </submittedName>
</protein>
<sequence>MHFNGKANRAHMLHRYLDLESDSFTFHVSAPIVDVIIADLFFWPHEVLVDFDNDDNEDNGGAAAAIAKKAAAKAKQKTLALKLFVKHVANVEEDKYVVTIKGTMRYELAMDHVSTGMSFRQVAAAT</sequence>
<dbReference type="EMBL" id="OZ020104">
    <property type="protein sequence ID" value="CAK9279370.1"/>
    <property type="molecule type" value="Genomic_DNA"/>
</dbReference>